<dbReference type="SUPFAM" id="SSF53098">
    <property type="entry name" value="Ribonuclease H-like"/>
    <property type="match status" value="1"/>
</dbReference>
<dbReference type="CDD" id="cd06135">
    <property type="entry name" value="Orn"/>
    <property type="match status" value="1"/>
</dbReference>
<evidence type="ECO:0000259" key="7">
    <source>
        <dbReference type="SMART" id="SM00479"/>
    </source>
</evidence>
<evidence type="ECO:0000256" key="2">
    <source>
        <dbReference type="ARBA" id="ARBA00022722"/>
    </source>
</evidence>
<feature type="transmembrane region" description="Helical" evidence="6">
    <location>
        <begin position="12"/>
        <end position="28"/>
    </location>
</feature>
<gene>
    <name evidence="8" type="primary">Rexo2</name>
    <name evidence="8" type="ORF">T4A_10267</name>
</gene>
<name>A0A0V1EAW2_TRIPS</name>
<dbReference type="EMBL" id="JYDR01000064">
    <property type="protein sequence ID" value="KRY70951.1"/>
    <property type="molecule type" value="Genomic_DNA"/>
</dbReference>
<evidence type="ECO:0000256" key="5">
    <source>
        <dbReference type="ARBA" id="ARBA00072681"/>
    </source>
</evidence>
<evidence type="ECO:0000313" key="8">
    <source>
        <dbReference type="EMBL" id="KRY70951.1"/>
    </source>
</evidence>
<comment type="caution">
    <text evidence="8">The sequence shown here is derived from an EMBL/GenBank/DDBJ whole genome shotgun (WGS) entry which is preliminary data.</text>
</comment>
<feature type="non-terminal residue" evidence="8">
    <location>
        <position position="240"/>
    </location>
</feature>
<keyword evidence="2" id="KW-0540">Nuclease</keyword>
<dbReference type="InterPro" id="IPR012337">
    <property type="entry name" value="RNaseH-like_sf"/>
</dbReference>
<dbReference type="PANTHER" id="PTHR11046">
    <property type="entry name" value="OLIGORIBONUCLEASE, MITOCHONDRIAL"/>
    <property type="match status" value="1"/>
</dbReference>
<keyword evidence="3" id="KW-0378">Hydrolase</keyword>
<evidence type="ECO:0000313" key="9">
    <source>
        <dbReference type="Proteomes" id="UP000054632"/>
    </source>
</evidence>
<feature type="domain" description="Exonuclease" evidence="7">
    <location>
        <begin position="64"/>
        <end position="237"/>
    </location>
</feature>
<dbReference type="GO" id="GO:0005739">
    <property type="term" value="C:mitochondrion"/>
    <property type="evidence" value="ECO:0007669"/>
    <property type="project" value="TreeGrafter"/>
</dbReference>
<dbReference type="AlphaFoldDB" id="A0A0V1EAW2"/>
<keyword evidence="4" id="KW-0269">Exonuclease</keyword>
<dbReference type="SMART" id="SM00479">
    <property type="entry name" value="EXOIII"/>
    <property type="match status" value="1"/>
</dbReference>
<feature type="non-terminal residue" evidence="8">
    <location>
        <position position="1"/>
    </location>
</feature>
<dbReference type="InterPro" id="IPR013520">
    <property type="entry name" value="Ribonucl_H"/>
</dbReference>
<keyword evidence="6" id="KW-0812">Transmembrane</keyword>
<evidence type="ECO:0000256" key="4">
    <source>
        <dbReference type="ARBA" id="ARBA00022839"/>
    </source>
</evidence>
<keyword evidence="6" id="KW-0472">Membrane</keyword>
<dbReference type="Gene3D" id="3.30.420.10">
    <property type="entry name" value="Ribonuclease H-like superfamily/Ribonuclease H"/>
    <property type="match status" value="1"/>
</dbReference>
<proteinExistence type="inferred from homology"/>
<accession>A0A0V1EAW2</accession>
<dbReference type="GO" id="GO:0003676">
    <property type="term" value="F:nucleic acid binding"/>
    <property type="evidence" value="ECO:0007669"/>
    <property type="project" value="InterPro"/>
</dbReference>
<dbReference type="PANTHER" id="PTHR11046:SF0">
    <property type="entry name" value="OLIGORIBONUCLEASE, MITOCHONDRIAL"/>
    <property type="match status" value="1"/>
</dbReference>
<dbReference type="NCBIfam" id="NF003765">
    <property type="entry name" value="PRK05359.1"/>
    <property type="match status" value="1"/>
</dbReference>
<dbReference type="InterPro" id="IPR036397">
    <property type="entry name" value="RNaseH_sf"/>
</dbReference>
<keyword evidence="6" id="KW-1133">Transmembrane helix</keyword>
<protein>
    <recommendedName>
        <fullName evidence="5">Probable oligoribonuclease</fullName>
    </recommendedName>
</protein>
<comment type="similarity">
    <text evidence="1">Belongs to the oligoribonuclease family.</text>
</comment>
<dbReference type="FunFam" id="3.30.420.10:FF:000003">
    <property type="entry name" value="Oligoribonuclease"/>
    <property type="match status" value="1"/>
</dbReference>
<dbReference type="InterPro" id="IPR022894">
    <property type="entry name" value="Oligoribonuclease"/>
</dbReference>
<sequence>LSVEPVEPRYLLWGPAFITYIIILRMSVQASQKTSRYIRSVIFQNSDVREHRSQTVMTDPKSMRLIWIDCEMTGLDIDNDRLMEIACMVTEGDENLTIGPNIIIHQDDVLLANMNEWCKTQHGKTGLTEAVQQSTVTEKAAEKQMLEFLSLHTPPGLCPLAGNSIGRDRQFIEKYMPNLAKHFHYKSVDVTTIAELCKRWLPDIAANTPAKKEMHRALDDIRESRLQLLYYYDNIFKRNQ</sequence>
<dbReference type="Proteomes" id="UP000054632">
    <property type="component" value="Unassembled WGS sequence"/>
</dbReference>
<evidence type="ECO:0000256" key="6">
    <source>
        <dbReference type="SAM" id="Phobius"/>
    </source>
</evidence>
<evidence type="ECO:0000256" key="1">
    <source>
        <dbReference type="ARBA" id="ARBA00009921"/>
    </source>
</evidence>
<dbReference type="GO" id="GO:0000175">
    <property type="term" value="F:3'-5'-RNA exonuclease activity"/>
    <property type="evidence" value="ECO:0007669"/>
    <property type="project" value="InterPro"/>
</dbReference>
<dbReference type="Pfam" id="PF00929">
    <property type="entry name" value="RNase_T"/>
    <property type="match status" value="1"/>
</dbReference>
<evidence type="ECO:0000256" key="3">
    <source>
        <dbReference type="ARBA" id="ARBA00022801"/>
    </source>
</evidence>
<organism evidence="8 9">
    <name type="scientific">Trichinella pseudospiralis</name>
    <name type="common">Parasitic roundworm</name>
    <dbReference type="NCBI Taxonomy" id="6337"/>
    <lineage>
        <taxon>Eukaryota</taxon>
        <taxon>Metazoa</taxon>
        <taxon>Ecdysozoa</taxon>
        <taxon>Nematoda</taxon>
        <taxon>Enoplea</taxon>
        <taxon>Dorylaimia</taxon>
        <taxon>Trichinellida</taxon>
        <taxon>Trichinellidae</taxon>
        <taxon>Trichinella</taxon>
    </lineage>
</organism>
<reference evidence="8 9" key="1">
    <citation type="submission" date="2015-01" db="EMBL/GenBank/DDBJ databases">
        <title>Evolution of Trichinella species and genotypes.</title>
        <authorList>
            <person name="Korhonen P.K."/>
            <person name="Edoardo P."/>
            <person name="Giuseppe L.R."/>
            <person name="Gasser R.B."/>
        </authorList>
    </citation>
    <scope>NUCLEOTIDE SEQUENCE [LARGE SCALE GENOMIC DNA]</scope>
    <source>
        <strain evidence="8">ISS13</strain>
    </source>
</reference>